<keyword evidence="1" id="KW-0511">Multifunctional enzyme</keyword>
<name>A0A507F3M1_9FUNG</name>
<evidence type="ECO:0000256" key="1">
    <source>
        <dbReference type="ARBA" id="ARBA00023268"/>
    </source>
</evidence>
<dbReference type="GO" id="GO:0005634">
    <property type="term" value="C:nucleus"/>
    <property type="evidence" value="ECO:0007669"/>
    <property type="project" value="UniProtKB-ARBA"/>
</dbReference>
<dbReference type="STRING" id="246404.A0A507F3M1"/>
<dbReference type="CDD" id="cd01647">
    <property type="entry name" value="RT_LTR"/>
    <property type="match status" value="1"/>
</dbReference>
<dbReference type="Gene3D" id="3.10.10.10">
    <property type="entry name" value="HIV Type 1 Reverse Transcriptase, subunit A, domain 1"/>
    <property type="match status" value="1"/>
</dbReference>
<dbReference type="Pfam" id="PF00665">
    <property type="entry name" value="rve"/>
    <property type="match status" value="1"/>
</dbReference>
<dbReference type="InterPro" id="IPR036397">
    <property type="entry name" value="RNaseH_sf"/>
</dbReference>
<dbReference type="GO" id="GO:0003824">
    <property type="term" value="F:catalytic activity"/>
    <property type="evidence" value="ECO:0007669"/>
    <property type="project" value="UniProtKB-KW"/>
</dbReference>
<evidence type="ECO:0000313" key="4">
    <source>
        <dbReference type="Proteomes" id="UP000320333"/>
    </source>
</evidence>
<sequence>MHETIPKVLRDNIKTKLEKYFLPNASKYLLKVPTIKIEHQLRSVWGTLIETYTPEQRTTFIKEIKERFQTVRDTMVKKVKGKHNKNTQTSDGNLCFPQYAAMLFGAQCRLSDDILKHAALMCKVRDAPNGRKIAYFVALMREMKRLAALGPGGSAELEALKSVTREALRAFRDKHQAAKALNAVLEDKMACEQLYLQQKDAITGQRAKVACARKAFLEKAAHSSFLSESEMEKASMDNKLAVLQVMESIIKDHESTMPNTQEVTQIYAATSQLLAISPQLEFNNFHGLTCQRNIILGNNPVKLVTLGQDILPHIGIEVTGLNAIGETPLPEAFSTMRGKSVQPVESTLSPEDTAERATFLAAIQPYLDANASIAKTAKANIPRAEVTIDLCNNAEPRRIKQYSIPHACHAIVDSQIAKWFAEGSIRLVQGSSDWNSPLIAPPRYQNSVITKYRVCCDLRRVNSQTKPYYCNFPTVRDSLEKAADSRLFSAIDLEGAYQQFSIRPEDQLLTTFTWKGKMMCFTSPPFGLRNMPNQFQEAMDNIFQGTPTIVYMDNICIHSKTWAEHTLDTIETIKTLTKANLRIKPSKCSFGCTEIKLLRFVKSLNGLSIDPSKLDSIKQWKTPFSAGGTDYTPVEHMLGFLNYLRDHIPLCSTIAAPLEKLRNVKGACLKTEWNAQTEASFLTLTQAASSAPMLHLPTFSIPFQIATDASNYGIGAILYQINPTTHLKHCAKFASKTFTDCQSWYSATHKELLAIIFALDKFHAFFHGTQTELTVVLQGWIDKLLAYDFSITHIAGIHNRLPDHLSRILHDFETADPMARLPSQPTPGHTRATIADLGDFDDSLAPILDNLSLSQKSMQLIDRTDRHEVPPEKRERLLQQAHSQGHFGADKIVQWLWQEGWIFHPMRSIAAALPFDHIAIDCFSMDTTSAAGYNYVLVVTDAATKYKFLRPLRTKSMDEMTQTLTQLFCDFGFPKICQSNNGSEFVNKLVKAIMSTASVEFCQTTPYNPQANGLAQRSVSTSKSMLLKMLKNDFTNWEAMILWVQHFTNINISRAHKSSPFSLMFGCVANTFTDYSFSETQSLTLDELQQHADYMHTLVYPSVEAAVAQYNLERKIKYDAKYLVSNTPFPVDSYVMTITECCGAKSKPRYEGPYKVVKKTRGGSYQLLDKDGHLLARDYAPQQMKLISADLSDDWFLTGEVSSIVTHTEEADGTKSIWFTGRTSSLCKHPGFLTQTFKTQRSSSNTIMTSFTKPSPLALPSTTRLNTSTAGRDRPIFWSFIMAASALISAELSANSL</sequence>
<dbReference type="InterPro" id="IPR043128">
    <property type="entry name" value="Rev_trsase/Diguanyl_cyclase"/>
</dbReference>
<dbReference type="Pfam" id="PF00078">
    <property type="entry name" value="RVT_1"/>
    <property type="match status" value="1"/>
</dbReference>
<dbReference type="GO" id="GO:0015074">
    <property type="term" value="P:DNA integration"/>
    <property type="evidence" value="ECO:0007669"/>
    <property type="project" value="InterPro"/>
</dbReference>
<gene>
    <name evidence="3" type="ORF">CcCBS67573_g06668</name>
</gene>
<dbReference type="Gene3D" id="3.30.420.10">
    <property type="entry name" value="Ribonuclease H-like superfamily/Ribonuclease H"/>
    <property type="match status" value="1"/>
</dbReference>
<dbReference type="InterPro" id="IPR043502">
    <property type="entry name" value="DNA/RNA_pol_sf"/>
</dbReference>
<accession>A0A507F3M1</accession>
<dbReference type="PANTHER" id="PTHR37984:SF5">
    <property type="entry name" value="PROTEIN NYNRIN-LIKE"/>
    <property type="match status" value="1"/>
</dbReference>
<dbReference type="InterPro" id="IPR001584">
    <property type="entry name" value="Integrase_cat-core"/>
</dbReference>
<evidence type="ECO:0000259" key="2">
    <source>
        <dbReference type="PROSITE" id="PS50994"/>
    </source>
</evidence>
<dbReference type="InterPro" id="IPR041577">
    <property type="entry name" value="RT_RNaseH_2"/>
</dbReference>
<organism evidence="3 4">
    <name type="scientific">Chytriomyces confervae</name>
    <dbReference type="NCBI Taxonomy" id="246404"/>
    <lineage>
        <taxon>Eukaryota</taxon>
        <taxon>Fungi</taxon>
        <taxon>Fungi incertae sedis</taxon>
        <taxon>Chytridiomycota</taxon>
        <taxon>Chytridiomycota incertae sedis</taxon>
        <taxon>Chytridiomycetes</taxon>
        <taxon>Chytridiales</taxon>
        <taxon>Chytriomycetaceae</taxon>
        <taxon>Chytriomyces</taxon>
    </lineage>
</organism>
<dbReference type="EMBL" id="QEAP01000297">
    <property type="protein sequence ID" value="TPX70076.1"/>
    <property type="molecule type" value="Genomic_DNA"/>
</dbReference>
<dbReference type="PROSITE" id="PS50994">
    <property type="entry name" value="INTEGRASE"/>
    <property type="match status" value="1"/>
</dbReference>
<dbReference type="InterPro" id="IPR012337">
    <property type="entry name" value="RNaseH-like_sf"/>
</dbReference>
<dbReference type="CDD" id="cd09274">
    <property type="entry name" value="RNase_HI_RT_Ty3"/>
    <property type="match status" value="1"/>
</dbReference>
<dbReference type="Proteomes" id="UP000320333">
    <property type="component" value="Unassembled WGS sequence"/>
</dbReference>
<dbReference type="GO" id="GO:0003676">
    <property type="term" value="F:nucleic acid binding"/>
    <property type="evidence" value="ECO:0007669"/>
    <property type="project" value="InterPro"/>
</dbReference>
<protein>
    <recommendedName>
        <fullName evidence="2">Integrase catalytic domain-containing protein</fullName>
    </recommendedName>
</protein>
<proteinExistence type="predicted"/>
<dbReference type="SUPFAM" id="SSF53098">
    <property type="entry name" value="Ribonuclease H-like"/>
    <property type="match status" value="1"/>
</dbReference>
<reference evidence="3 4" key="1">
    <citation type="journal article" date="2019" name="Sci. Rep.">
        <title>Comparative genomics of chytrid fungi reveal insights into the obligate biotrophic and pathogenic lifestyle of Synchytrium endobioticum.</title>
        <authorList>
            <person name="van de Vossenberg B.T.L.H."/>
            <person name="Warris S."/>
            <person name="Nguyen H.D.T."/>
            <person name="van Gent-Pelzer M.P.E."/>
            <person name="Joly D.L."/>
            <person name="van de Geest H.C."/>
            <person name="Bonants P.J.M."/>
            <person name="Smith D.S."/>
            <person name="Levesque C.A."/>
            <person name="van der Lee T.A.J."/>
        </authorList>
    </citation>
    <scope>NUCLEOTIDE SEQUENCE [LARGE SCALE GENOMIC DNA]</scope>
    <source>
        <strain evidence="3 4">CBS 675.73</strain>
    </source>
</reference>
<dbReference type="InterPro" id="IPR050951">
    <property type="entry name" value="Retrovirus_Pol_polyprotein"/>
</dbReference>
<feature type="domain" description="Integrase catalytic" evidence="2">
    <location>
        <begin position="910"/>
        <end position="1068"/>
    </location>
</feature>
<dbReference type="PANTHER" id="PTHR37984">
    <property type="entry name" value="PROTEIN CBG26694"/>
    <property type="match status" value="1"/>
</dbReference>
<dbReference type="Gene3D" id="3.30.70.270">
    <property type="match status" value="2"/>
</dbReference>
<dbReference type="Pfam" id="PF17919">
    <property type="entry name" value="RT_RNaseH_2"/>
    <property type="match status" value="1"/>
</dbReference>
<keyword evidence="4" id="KW-1185">Reference proteome</keyword>
<dbReference type="OrthoDB" id="10267344at2759"/>
<evidence type="ECO:0000313" key="3">
    <source>
        <dbReference type="EMBL" id="TPX70076.1"/>
    </source>
</evidence>
<dbReference type="SUPFAM" id="SSF56672">
    <property type="entry name" value="DNA/RNA polymerases"/>
    <property type="match status" value="1"/>
</dbReference>
<comment type="caution">
    <text evidence="3">The sequence shown here is derived from an EMBL/GenBank/DDBJ whole genome shotgun (WGS) entry which is preliminary data.</text>
</comment>
<dbReference type="InterPro" id="IPR000477">
    <property type="entry name" value="RT_dom"/>
</dbReference>